<evidence type="ECO:0000256" key="1">
    <source>
        <dbReference type="ARBA" id="ARBA00001974"/>
    </source>
</evidence>
<evidence type="ECO:0000256" key="26">
    <source>
        <dbReference type="PIRSR" id="PIRSR634180-3"/>
    </source>
</evidence>
<keyword evidence="7" id="KW-0597">Phosphoprotein</keyword>
<dbReference type="SUPFAM" id="SSF56645">
    <property type="entry name" value="Acyl-CoA dehydrogenase NM domain-like"/>
    <property type="match status" value="1"/>
</dbReference>
<reference evidence="32" key="3">
    <citation type="submission" date="2025-09" db="UniProtKB">
        <authorList>
            <consortium name="Ensembl"/>
        </authorList>
    </citation>
    <scope>IDENTIFICATION</scope>
    <source>
        <strain evidence="32">Thorbecke</strain>
    </source>
</reference>
<dbReference type="CDD" id="cd01157">
    <property type="entry name" value="MCAD"/>
    <property type="match status" value="1"/>
</dbReference>
<evidence type="ECO:0000313" key="33">
    <source>
        <dbReference type="Proteomes" id="UP000001811"/>
    </source>
</evidence>
<dbReference type="SUPFAM" id="SSF47203">
    <property type="entry name" value="Acyl-CoA dehydrogenase C-terminal domain-like"/>
    <property type="match status" value="1"/>
</dbReference>
<feature type="domain" description="Acyl-CoA dehydrogenase/oxidase N-terminal" evidence="31">
    <location>
        <begin position="23"/>
        <end position="132"/>
    </location>
</feature>
<evidence type="ECO:0000256" key="9">
    <source>
        <dbReference type="ARBA" id="ARBA00022827"/>
    </source>
</evidence>
<dbReference type="InterPro" id="IPR037069">
    <property type="entry name" value="AcylCoA_DH/ox_N_sf"/>
</dbReference>
<dbReference type="GO" id="GO:0051793">
    <property type="term" value="P:medium-chain fatty acid catabolic process"/>
    <property type="evidence" value="ECO:0007669"/>
    <property type="project" value="Ensembl"/>
</dbReference>
<dbReference type="InterPro" id="IPR006091">
    <property type="entry name" value="Acyl-CoA_Oxase/DH_mid-dom"/>
</dbReference>
<feature type="region of interest" description="Disordered" evidence="28">
    <location>
        <begin position="428"/>
        <end position="474"/>
    </location>
</feature>
<evidence type="ECO:0000256" key="2">
    <source>
        <dbReference type="ARBA" id="ARBA00004305"/>
    </source>
</evidence>
<keyword evidence="9 26" id="KW-0274">FAD</keyword>
<dbReference type="GO" id="GO:0005978">
    <property type="term" value="P:glycogen biosynthetic process"/>
    <property type="evidence" value="ECO:0007669"/>
    <property type="project" value="Ensembl"/>
</dbReference>
<dbReference type="Proteomes" id="UP000001811">
    <property type="component" value="Chromosome 13"/>
</dbReference>
<dbReference type="GO" id="GO:0050660">
    <property type="term" value="F:flavin adenine dinucleotide binding"/>
    <property type="evidence" value="ECO:0007669"/>
    <property type="project" value="InterPro"/>
</dbReference>
<evidence type="ECO:0000256" key="5">
    <source>
        <dbReference type="ARBA" id="ARBA00012033"/>
    </source>
</evidence>
<comment type="subcellular location">
    <subcellularLocation>
        <location evidence="2">Mitochondrion matrix</location>
    </subcellularLocation>
</comment>
<comment type="catalytic activity">
    <reaction evidence="22">
        <text>octanoyl-CoA + oxidized [electron-transfer flavoprotein] + H(+) = (2E)-octenoyl-CoA + reduced [electron-transfer flavoprotein]</text>
        <dbReference type="Rhea" id="RHEA:48180"/>
        <dbReference type="Rhea" id="RHEA-COMP:10685"/>
        <dbReference type="Rhea" id="RHEA-COMP:10686"/>
        <dbReference type="ChEBI" id="CHEBI:15378"/>
        <dbReference type="ChEBI" id="CHEBI:57386"/>
        <dbReference type="ChEBI" id="CHEBI:57692"/>
        <dbReference type="ChEBI" id="CHEBI:58307"/>
        <dbReference type="ChEBI" id="CHEBI:62242"/>
    </reaction>
    <physiologicalReaction direction="left-to-right" evidence="22">
        <dbReference type="Rhea" id="RHEA:48181"/>
    </physiologicalReaction>
</comment>
<feature type="binding site" description="in other chain" evidence="26">
    <location>
        <begin position="287"/>
        <end position="289"/>
    </location>
    <ligand>
        <name>FAD</name>
        <dbReference type="ChEBI" id="CHEBI:57692"/>
        <note>ligand shared between dimeric partners</note>
    </ligand>
</feature>
<comment type="catalytic activity">
    <reaction evidence="18">
        <text>dodecanoyl-CoA + oxidized [electron-transfer flavoprotein] + H(+) = (2E)-dodecenoyl-CoA + reduced [electron-transfer flavoprotein]</text>
        <dbReference type="Rhea" id="RHEA:47296"/>
        <dbReference type="Rhea" id="RHEA-COMP:10685"/>
        <dbReference type="Rhea" id="RHEA-COMP:10686"/>
        <dbReference type="ChEBI" id="CHEBI:15378"/>
        <dbReference type="ChEBI" id="CHEBI:57330"/>
        <dbReference type="ChEBI" id="CHEBI:57375"/>
        <dbReference type="ChEBI" id="CHEBI:57692"/>
        <dbReference type="ChEBI" id="CHEBI:58307"/>
    </reaction>
    <physiologicalReaction direction="left-to-right" evidence="18">
        <dbReference type="Rhea" id="RHEA:47297"/>
    </physiologicalReaction>
</comment>
<dbReference type="GO" id="GO:0042802">
    <property type="term" value="F:identical protein binding"/>
    <property type="evidence" value="ECO:0007669"/>
    <property type="project" value="Ensembl"/>
</dbReference>
<keyword evidence="13 27" id="KW-0560">Oxidoreductase</keyword>
<gene>
    <name evidence="32" type="primary">ACADM</name>
</gene>
<dbReference type="GO" id="GO:0030424">
    <property type="term" value="C:axon"/>
    <property type="evidence" value="ECO:0007669"/>
    <property type="project" value="Ensembl"/>
</dbReference>
<evidence type="ECO:0000256" key="7">
    <source>
        <dbReference type="ARBA" id="ARBA00022553"/>
    </source>
</evidence>
<dbReference type="PROSITE" id="PS00073">
    <property type="entry name" value="ACYL_COA_DH_2"/>
    <property type="match status" value="1"/>
</dbReference>
<dbReference type="GO" id="GO:0055007">
    <property type="term" value="P:cardiac muscle cell differentiation"/>
    <property type="evidence" value="ECO:0007669"/>
    <property type="project" value="Ensembl"/>
</dbReference>
<feature type="binding site" description="in other chain" evidence="26">
    <location>
        <begin position="172"/>
        <end position="174"/>
    </location>
    <ligand>
        <name>FAD</name>
        <dbReference type="ChEBI" id="CHEBI:57692"/>
        <note>ligand shared between dimeric partners</note>
    </ligand>
</feature>
<evidence type="ECO:0000256" key="22">
    <source>
        <dbReference type="ARBA" id="ARBA00048877"/>
    </source>
</evidence>
<evidence type="ECO:0000256" key="6">
    <source>
        <dbReference type="ARBA" id="ARBA00019125"/>
    </source>
</evidence>
<evidence type="ECO:0000256" key="18">
    <source>
        <dbReference type="ARBA" id="ARBA00047893"/>
    </source>
</evidence>
<comment type="catalytic activity">
    <reaction evidence="19">
        <text>oxidized [electron-transfer flavoprotein] + hexadecanoyl-CoA + H(+) = (2E)-hexadecenoyl-CoA + reduced [electron-transfer flavoprotein]</text>
        <dbReference type="Rhea" id="RHEA:43448"/>
        <dbReference type="Rhea" id="RHEA-COMP:10685"/>
        <dbReference type="Rhea" id="RHEA-COMP:10686"/>
        <dbReference type="ChEBI" id="CHEBI:15378"/>
        <dbReference type="ChEBI" id="CHEBI:57379"/>
        <dbReference type="ChEBI" id="CHEBI:57692"/>
        <dbReference type="ChEBI" id="CHEBI:58307"/>
        <dbReference type="ChEBI" id="CHEBI:61526"/>
    </reaction>
    <physiologicalReaction direction="left-to-right" evidence="19">
        <dbReference type="Rhea" id="RHEA:43449"/>
    </physiologicalReaction>
</comment>
<dbReference type="FunFam" id="1.20.140.10:FF:000011">
    <property type="entry name" value="Medium-chain specific acyl-CoA dehydrogenase, mitochondrial"/>
    <property type="match status" value="1"/>
</dbReference>
<feature type="compositionally biased region" description="Basic and acidic residues" evidence="28">
    <location>
        <begin position="464"/>
        <end position="474"/>
    </location>
</feature>
<name>U3KM39_RABIT</name>
<comment type="subunit">
    <text evidence="25">Homotetramer. Interacts with the heterodimeric electron transfer flavoprotein ETF.</text>
</comment>
<dbReference type="GO" id="GO:0009409">
    <property type="term" value="P:response to cold"/>
    <property type="evidence" value="ECO:0007669"/>
    <property type="project" value="Ensembl"/>
</dbReference>
<dbReference type="PaxDb" id="9986-ENSOCUP00000026297"/>
<dbReference type="eggNOG" id="KOG0140">
    <property type="taxonomic scope" value="Eukaryota"/>
</dbReference>
<keyword evidence="12" id="KW-0007">Acetylation</keyword>
<dbReference type="InterPro" id="IPR046373">
    <property type="entry name" value="Acyl-CoA_Oxase/DH_mid-dom_sf"/>
</dbReference>
<keyword evidence="8 27" id="KW-0285">Flavoprotein</keyword>
<evidence type="ECO:0000256" key="4">
    <source>
        <dbReference type="ARBA" id="ARBA00009347"/>
    </source>
</evidence>
<comment type="pathway">
    <text evidence="3">Lipid metabolism; mitochondrial fatty acid beta-oxidation.</text>
</comment>
<dbReference type="AlphaFoldDB" id="U3KM39"/>
<evidence type="ECO:0000256" key="20">
    <source>
        <dbReference type="ARBA" id="ARBA00048063"/>
    </source>
</evidence>
<keyword evidence="14" id="KW-0443">Lipid metabolism</keyword>
<reference evidence="32 33" key="1">
    <citation type="journal article" date="2011" name="Nature">
        <title>A high-resolution map of human evolutionary constraint using 29 mammals.</title>
        <authorList>
            <person name="Lindblad-Toh K."/>
            <person name="Garber M."/>
            <person name="Zuk O."/>
            <person name="Lin M.F."/>
            <person name="Parker B.J."/>
            <person name="Washietl S."/>
            <person name="Kheradpour P."/>
            <person name="Ernst J."/>
            <person name="Jordan G."/>
            <person name="Mauceli E."/>
            <person name="Ward L.D."/>
            <person name="Lowe C.B."/>
            <person name="Holloway A.K."/>
            <person name="Clamp M."/>
            <person name="Gnerre S."/>
            <person name="Alfoldi J."/>
            <person name="Beal K."/>
            <person name="Chang J."/>
            <person name="Clawson H."/>
            <person name="Cuff J."/>
            <person name="Di Palma F."/>
            <person name="Fitzgerald S."/>
            <person name="Flicek P."/>
            <person name="Guttman M."/>
            <person name="Hubisz M.J."/>
            <person name="Jaffe D.B."/>
            <person name="Jungreis I."/>
            <person name="Kent W.J."/>
            <person name="Kostka D."/>
            <person name="Lara M."/>
            <person name="Martins A.L."/>
            <person name="Massingham T."/>
            <person name="Moltke I."/>
            <person name="Raney B.J."/>
            <person name="Rasmussen M.D."/>
            <person name="Robinson J."/>
            <person name="Stark A."/>
            <person name="Vilella A.J."/>
            <person name="Wen J."/>
            <person name="Xie X."/>
            <person name="Zody M.C."/>
            <person name="Baldwin J."/>
            <person name="Bloom T."/>
            <person name="Chin C.W."/>
            <person name="Heiman D."/>
            <person name="Nicol R."/>
            <person name="Nusbaum C."/>
            <person name="Young S."/>
            <person name="Wilkinson J."/>
            <person name="Worley K.C."/>
            <person name="Kovar C.L."/>
            <person name="Muzny D.M."/>
            <person name="Gibbs R.A."/>
            <person name="Cree A."/>
            <person name="Dihn H.H."/>
            <person name="Fowler G."/>
            <person name="Jhangiani S."/>
            <person name="Joshi V."/>
            <person name="Lee S."/>
            <person name="Lewis L.R."/>
            <person name="Nazareth L.V."/>
            <person name="Okwuonu G."/>
            <person name="Santibanez J."/>
            <person name="Warren W.C."/>
            <person name="Mardis E.R."/>
            <person name="Weinstock G.M."/>
            <person name="Wilson R.K."/>
            <person name="Delehaunty K."/>
            <person name="Dooling D."/>
            <person name="Fronik C."/>
            <person name="Fulton L."/>
            <person name="Fulton B."/>
            <person name="Graves T."/>
            <person name="Minx P."/>
            <person name="Sodergren E."/>
            <person name="Birney E."/>
            <person name="Margulies E.H."/>
            <person name="Herrero J."/>
            <person name="Green E.D."/>
            <person name="Haussler D."/>
            <person name="Siepel A."/>
            <person name="Goldman N."/>
            <person name="Pollard K.S."/>
            <person name="Pedersen J.S."/>
            <person name="Lander E.S."/>
            <person name="Kellis M."/>
        </authorList>
    </citation>
    <scope>NUCLEOTIDE SEQUENCE [LARGE SCALE GENOMIC DNA]</scope>
    <source>
        <strain evidence="32 33">Thorbecke inbred</strain>
    </source>
</reference>
<accession>U3KM39</accession>
<evidence type="ECO:0000256" key="11">
    <source>
        <dbReference type="ARBA" id="ARBA00022946"/>
    </source>
</evidence>
<evidence type="ECO:0000256" key="10">
    <source>
        <dbReference type="ARBA" id="ARBA00022832"/>
    </source>
</evidence>
<dbReference type="GO" id="GO:0006111">
    <property type="term" value="P:regulation of gluconeogenesis"/>
    <property type="evidence" value="ECO:0007669"/>
    <property type="project" value="Ensembl"/>
</dbReference>
<dbReference type="PANTHER" id="PTHR48083">
    <property type="entry name" value="MEDIUM-CHAIN SPECIFIC ACYL-COA DEHYDROGENASE, MITOCHONDRIAL-RELATED"/>
    <property type="match status" value="1"/>
</dbReference>
<dbReference type="GO" id="GO:0031966">
    <property type="term" value="C:mitochondrial membrane"/>
    <property type="evidence" value="ECO:0007669"/>
    <property type="project" value="Ensembl"/>
</dbReference>
<evidence type="ECO:0000256" key="27">
    <source>
        <dbReference type="RuleBase" id="RU362125"/>
    </source>
</evidence>
<dbReference type="Pfam" id="PF02770">
    <property type="entry name" value="Acyl-CoA_dh_M"/>
    <property type="match status" value="1"/>
</dbReference>
<evidence type="ECO:0000259" key="30">
    <source>
        <dbReference type="Pfam" id="PF02770"/>
    </source>
</evidence>
<dbReference type="Ensembl" id="ENSOCUT00000033248.2">
    <property type="protein sequence ID" value="ENSOCUP00000026297.2"/>
    <property type="gene ID" value="ENSOCUG00000013662.4"/>
</dbReference>
<dbReference type="Pfam" id="PF00441">
    <property type="entry name" value="Acyl-CoA_dh_1"/>
    <property type="match status" value="1"/>
</dbReference>
<feature type="domain" description="Acyl-CoA dehydrogenase/oxidase C-terminal" evidence="29">
    <location>
        <begin position="248"/>
        <end position="379"/>
    </location>
</feature>
<keyword evidence="10" id="KW-0276">Fatty acid metabolism</keyword>
<dbReference type="ExpressionAtlas" id="U3KM39">
    <property type="expression patterns" value="baseline"/>
</dbReference>
<dbReference type="GO" id="GO:0009791">
    <property type="term" value="P:post-embryonic development"/>
    <property type="evidence" value="ECO:0007669"/>
    <property type="project" value="Ensembl"/>
</dbReference>
<dbReference type="InterPro" id="IPR009100">
    <property type="entry name" value="AcylCoA_DH/oxidase_NM_dom_sf"/>
</dbReference>
<comment type="function">
    <text evidence="16">Medium-chain specific acyl-CoA dehydrogenase is one of the acyl-CoA dehydrogenases that catalyze the first step of mitochondrial fatty acid beta-oxidation, an aerobic process breaking down fatty acids into acetyl-CoA and allowing the production of energy from fats. The first step of fatty acid beta-oxidation consists in the removal of one hydrogen from C-2 and C-3 of the straight-chain fatty acyl-CoA thioester, resulting in the formation of trans-2-enoyl-CoA. Electron transfer flavoprotein (ETF) is the electron acceptor that transfers electrons to the main mitochondrial respiratory chain via ETF-ubiquinone oxidoreductase (ETF dehydrogenase). Among the different mitochondrial acyl-CoA dehydrogenases, medium-chain specific acyl-CoA dehydrogenase acts specifically on acyl-CoAs with saturated 6 to 12 carbons long primary chains.</text>
</comment>
<reference evidence="32" key="2">
    <citation type="submission" date="2025-08" db="UniProtKB">
        <authorList>
            <consortium name="Ensembl"/>
        </authorList>
    </citation>
    <scope>IDENTIFICATION</scope>
    <source>
        <strain evidence="32">Thorbecke</strain>
    </source>
</reference>
<dbReference type="EMBL" id="AAGW02002003">
    <property type="status" value="NOT_ANNOTATED_CDS"/>
    <property type="molecule type" value="Genomic_DNA"/>
</dbReference>
<comment type="catalytic activity">
    <reaction evidence="23">
        <text>tetradecanoyl-CoA + oxidized [electron-transfer flavoprotein] + H(+) = (2E)-tetradecenoyl-CoA + reduced [electron-transfer flavoprotein]</text>
        <dbReference type="Rhea" id="RHEA:47316"/>
        <dbReference type="Rhea" id="RHEA-COMP:10685"/>
        <dbReference type="Rhea" id="RHEA-COMP:10686"/>
        <dbReference type="ChEBI" id="CHEBI:15378"/>
        <dbReference type="ChEBI" id="CHEBI:57385"/>
        <dbReference type="ChEBI" id="CHEBI:57692"/>
        <dbReference type="ChEBI" id="CHEBI:58307"/>
        <dbReference type="ChEBI" id="CHEBI:61405"/>
    </reaction>
    <physiologicalReaction direction="left-to-right" evidence="23">
        <dbReference type="Rhea" id="RHEA:47317"/>
    </physiologicalReaction>
</comment>
<dbReference type="STRING" id="9986.ENSOCUP00000026297"/>
<dbReference type="Gene3D" id="2.40.110.10">
    <property type="entry name" value="Butyryl-CoA Dehydrogenase, subunit A, domain 2"/>
    <property type="match status" value="1"/>
</dbReference>
<dbReference type="InterPro" id="IPR013786">
    <property type="entry name" value="AcylCoA_DH/ox_N"/>
</dbReference>
<comment type="similarity">
    <text evidence="4 27">Belongs to the acyl-CoA dehydrogenase family.</text>
</comment>
<dbReference type="GO" id="GO:0042594">
    <property type="term" value="P:response to starvation"/>
    <property type="evidence" value="ECO:0007669"/>
    <property type="project" value="Ensembl"/>
</dbReference>
<dbReference type="InterPro" id="IPR034180">
    <property type="entry name" value="MCAD"/>
</dbReference>
<dbReference type="GO" id="GO:0001889">
    <property type="term" value="P:liver development"/>
    <property type="evidence" value="ECO:0007669"/>
    <property type="project" value="Ensembl"/>
</dbReference>
<evidence type="ECO:0000256" key="17">
    <source>
        <dbReference type="ARBA" id="ARBA00047546"/>
    </source>
</evidence>
<dbReference type="GO" id="GO:0045329">
    <property type="term" value="P:carnitine biosynthetic process"/>
    <property type="evidence" value="ECO:0007669"/>
    <property type="project" value="Ensembl"/>
</dbReference>
<feature type="binding site" description="in other chain" evidence="26">
    <location>
        <begin position="297"/>
        <end position="298"/>
    </location>
    <ligand>
        <name>FAD</name>
        <dbReference type="ChEBI" id="CHEBI:57692"/>
        <note>ligand shared between dimeric partners</note>
    </ligand>
</feature>
<evidence type="ECO:0000256" key="21">
    <source>
        <dbReference type="ARBA" id="ARBA00048499"/>
    </source>
</evidence>
<feature type="domain" description="Acyl-CoA oxidase/dehydrogenase middle" evidence="30">
    <location>
        <begin position="138"/>
        <end position="236"/>
    </location>
</feature>
<comment type="catalytic activity">
    <reaction evidence="24">
        <text>hexanoyl-CoA + oxidized [electron-transfer flavoprotein] + H(+) = (2E)-hexenoyl-CoA + reduced [electron-transfer flavoprotein]</text>
        <dbReference type="Rhea" id="RHEA:43464"/>
        <dbReference type="Rhea" id="RHEA-COMP:10685"/>
        <dbReference type="Rhea" id="RHEA-COMP:10686"/>
        <dbReference type="ChEBI" id="CHEBI:15378"/>
        <dbReference type="ChEBI" id="CHEBI:57692"/>
        <dbReference type="ChEBI" id="CHEBI:58307"/>
        <dbReference type="ChEBI" id="CHEBI:62077"/>
        <dbReference type="ChEBI" id="CHEBI:62620"/>
    </reaction>
    <physiologicalReaction direction="left-to-right" evidence="24">
        <dbReference type="Rhea" id="RHEA:43465"/>
    </physiologicalReaction>
</comment>
<comment type="cofactor">
    <cofactor evidence="1 26 27">
        <name>FAD</name>
        <dbReference type="ChEBI" id="CHEBI:57692"/>
    </cofactor>
</comment>
<evidence type="ECO:0000259" key="29">
    <source>
        <dbReference type="Pfam" id="PF00441"/>
    </source>
</evidence>
<comment type="catalytic activity">
    <reaction evidence="21">
        <text>pentanoyl-CoA + oxidized [electron-transfer flavoprotein] + H(+) = (2E)-pentenoyl-CoA + reduced [electron-transfer flavoprotein]</text>
        <dbReference type="Rhea" id="RHEA:43456"/>
        <dbReference type="Rhea" id="RHEA-COMP:10685"/>
        <dbReference type="Rhea" id="RHEA-COMP:10686"/>
        <dbReference type="ChEBI" id="CHEBI:15378"/>
        <dbReference type="ChEBI" id="CHEBI:57389"/>
        <dbReference type="ChEBI" id="CHEBI:57692"/>
        <dbReference type="ChEBI" id="CHEBI:58307"/>
        <dbReference type="ChEBI" id="CHEBI:86160"/>
    </reaction>
    <physiologicalReaction direction="left-to-right" evidence="21">
        <dbReference type="Rhea" id="RHEA:43457"/>
    </physiologicalReaction>
</comment>
<protein>
    <recommendedName>
        <fullName evidence="6">Medium-chain specific acyl-CoA dehydrogenase, mitochondrial</fullName>
        <ecNumber evidence="5">1.3.8.7</ecNumber>
    </recommendedName>
</protein>
<evidence type="ECO:0000256" key="15">
    <source>
        <dbReference type="ARBA" id="ARBA00023128"/>
    </source>
</evidence>
<dbReference type="SMR" id="U3KM39"/>
<dbReference type="UniPathway" id="UPA00660"/>
<dbReference type="FunFam" id="2.40.110.10:FF:000007">
    <property type="entry name" value="Medium-chain specific acyl-CoA dehydrogenase, mitochondrial"/>
    <property type="match status" value="1"/>
</dbReference>
<proteinExistence type="inferred from homology"/>
<comment type="catalytic activity">
    <reaction evidence="20">
        <text>a medium-chain 2,3-saturated fatty acyl-CoA + oxidized [electron-transfer flavoprotein] + H(+) = a medium-chain (2E)-enoyl-CoA + reduced [electron-transfer flavoprotein]</text>
        <dbReference type="Rhea" id="RHEA:14477"/>
        <dbReference type="Rhea" id="RHEA-COMP:10685"/>
        <dbReference type="Rhea" id="RHEA-COMP:10686"/>
        <dbReference type="ChEBI" id="CHEBI:15378"/>
        <dbReference type="ChEBI" id="CHEBI:57692"/>
        <dbReference type="ChEBI" id="CHEBI:58307"/>
        <dbReference type="ChEBI" id="CHEBI:83723"/>
        <dbReference type="ChEBI" id="CHEBI:83726"/>
        <dbReference type="EC" id="1.3.8.7"/>
    </reaction>
    <physiologicalReaction direction="left-to-right" evidence="20">
        <dbReference type="Rhea" id="RHEA:14478"/>
    </physiologicalReaction>
</comment>
<dbReference type="Pfam" id="PF02771">
    <property type="entry name" value="Acyl-CoA_dh_N"/>
    <property type="match status" value="1"/>
</dbReference>
<dbReference type="Gene3D" id="1.20.140.10">
    <property type="entry name" value="Butyryl-CoA Dehydrogenase, subunit A, domain 3"/>
    <property type="match status" value="1"/>
</dbReference>
<sequence length="474" mass="51700">MGRFSLSHCPILIFSNNFHLGLTEQQKEFQATARKFAREEIMPVAAEYDKTGEYPVPLIKRAWELGLINTHIPESCGGLGLGSFDACLIAEELAYGCTGIQTAIEANSLGQIPVIIAGNEQQKQKYLGRMTEQPLMCAYCVTEPGTGSDVAGIKTRAEKKGDEYIINGQKMWITNGGKANWYFLLARSDPDPKAPASKAFTGFIVEADTPGVQIGRKELNMGQRCSDTRGIVFEDVRVPKENVLLGEGAGFKIAMGAFDKTRPTVAAGAVGLAQRALDEATKYALERKTFGKLLVEHQAVSFLLAEMAMKVELARMSYQRAAWEVDSGRRNTYYASIAKAFAGDIANQVATDAVQIFGGNGFNTEYPVEKLMRDAKIYQDCHYKITTRDSIVAQQVKPLPGTLASSGERFESWLLHLESSSLGKQWRIGQMLGPPHSRQGPGSSAPGLQPSQAPGHCSHLGSEPADRRSLFLPA</sequence>
<dbReference type="InterPro" id="IPR009075">
    <property type="entry name" value="AcylCo_DH/oxidase_C"/>
</dbReference>
<dbReference type="GeneTree" id="ENSGT00940000158429"/>
<evidence type="ECO:0000256" key="23">
    <source>
        <dbReference type="ARBA" id="ARBA00049038"/>
    </source>
</evidence>
<dbReference type="Bgee" id="ENSOCUG00000013662">
    <property type="expression patterns" value="Expressed in adult mammalian kidney and 16 other cell types or tissues"/>
</dbReference>
<dbReference type="Gene3D" id="1.10.540.10">
    <property type="entry name" value="Acyl-CoA dehydrogenase/oxidase, N-terminal domain"/>
    <property type="match status" value="1"/>
</dbReference>
<evidence type="ECO:0000256" key="12">
    <source>
        <dbReference type="ARBA" id="ARBA00022990"/>
    </source>
</evidence>
<evidence type="ECO:0000256" key="3">
    <source>
        <dbReference type="ARBA" id="ARBA00005198"/>
    </source>
</evidence>
<dbReference type="InParanoid" id="U3KM39"/>
<evidence type="ECO:0000256" key="16">
    <source>
        <dbReference type="ARBA" id="ARBA00045900"/>
    </source>
</evidence>
<dbReference type="FunCoup" id="U3KM39">
    <property type="interactions" value="773"/>
</dbReference>
<dbReference type="InterPro" id="IPR050741">
    <property type="entry name" value="Acyl-CoA_dehydrogenase"/>
</dbReference>
<keyword evidence="33" id="KW-1185">Reference proteome</keyword>
<dbReference type="GO" id="GO:0019254">
    <property type="term" value="P:carnitine metabolic process, CoA-linked"/>
    <property type="evidence" value="ECO:0007669"/>
    <property type="project" value="Ensembl"/>
</dbReference>
<feature type="binding site" description="in other chain" evidence="26">
    <location>
        <begin position="139"/>
        <end position="148"/>
    </location>
    <ligand>
        <name>FAD</name>
        <dbReference type="ChEBI" id="CHEBI:57692"/>
        <note>ligand shared between dimeric partners</note>
    </ligand>
</feature>
<evidence type="ECO:0000256" key="13">
    <source>
        <dbReference type="ARBA" id="ARBA00023002"/>
    </source>
</evidence>
<keyword evidence="15" id="KW-0496">Mitochondrion</keyword>
<dbReference type="GO" id="GO:0005759">
    <property type="term" value="C:mitochondrial matrix"/>
    <property type="evidence" value="ECO:0007669"/>
    <property type="project" value="UniProtKB-SubCell"/>
</dbReference>
<organism evidence="32 33">
    <name type="scientific">Oryctolagus cuniculus</name>
    <name type="common">Rabbit</name>
    <dbReference type="NCBI Taxonomy" id="9986"/>
    <lineage>
        <taxon>Eukaryota</taxon>
        <taxon>Metazoa</taxon>
        <taxon>Chordata</taxon>
        <taxon>Craniata</taxon>
        <taxon>Vertebrata</taxon>
        <taxon>Euteleostomi</taxon>
        <taxon>Mammalia</taxon>
        <taxon>Eutheria</taxon>
        <taxon>Euarchontoglires</taxon>
        <taxon>Glires</taxon>
        <taxon>Lagomorpha</taxon>
        <taxon>Leporidae</taxon>
        <taxon>Oryctolagus</taxon>
    </lineage>
</organism>
<evidence type="ECO:0000256" key="8">
    <source>
        <dbReference type="ARBA" id="ARBA00022630"/>
    </source>
</evidence>
<comment type="catalytic activity">
    <reaction evidence="17">
        <text>decanoyl-CoA + oxidized [electron-transfer flavoprotein] + H(+) = (2E)-decenoyl-CoA + reduced [electron-transfer flavoprotein]</text>
        <dbReference type="Rhea" id="RHEA:48176"/>
        <dbReference type="Rhea" id="RHEA-COMP:10685"/>
        <dbReference type="Rhea" id="RHEA-COMP:10686"/>
        <dbReference type="ChEBI" id="CHEBI:15378"/>
        <dbReference type="ChEBI" id="CHEBI:57692"/>
        <dbReference type="ChEBI" id="CHEBI:58307"/>
        <dbReference type="ChEBI" id="CHEBI:61406"/>
        <dbReference type="ChEBI" id="CHEBI:61430"/>
    </reaction>
    <physiologicalReaction direction="left-to-right" evidence="17">
        <dbReference type="Rhea" id="RHEA:48177"/>
    </physiologicalReaction>
</comment>
<dbReference type="GO" id="GO:0070991">
    <property type="term" value="F:medium-chain fatty acyl-CoA dehydrogenase activity"/>
    <property type="evidence" value="ECO:0007669"/>
    <property type="project" value="UniProtKB-EC"/>
</dbReference>
<evidence type="ECO:0000256" key="19">
    <source>
        <dbReference type="ARBA" id="ARBA00047916"/>
    </source>
</evidence>
<evidence type="ECO:0000313" key="32">
    <source>
        <dbReference type="Ensembl" id="ENSOCUP00000026297.2"/>
    </source>
</evidence>
<dbReference type="GO" id="GO:0033539">
    <property type="term" value="P:fatty acid beta-oxidation using acyl-CoA dehydrogenase"/>
    <property type="evidence" value="ECO:0007669"/>
    <property type="project" value="Ensembl"/>
</dbReference>
<dbReference type="InterPro" id="IPR006089">
    <property type="entry name" value="Acyl-CoA_DH_CS"/>
</dbReference>
<dbReference type="InterPro" id="IPR036250">
    <property type="entry name" value="AcylCo_DH-like_C"/>
</dbReference>
<dbReference type="FunFam" id="1.10.540.10:FF:000010">
    <property type="entry name" value="Medium-chain specific acyl-CoA dehydrogenase, mitochondrial"/>
    <property type="match status" value="1"/>
</dbReference>
<evidence type="ECO:0000256" key="25">
    <source>
        <dbReference type="ARBA" id="ARBA00064103"/>
    </source>
</evidence>
<evidence type="ECO:0000256" key="24">
    <source>
        <dbReference type="ARBA" id="ARBA00049192"/>
    </source>
</evidence>
<evidence type="ECO:0000259" key="31">
    <source>
        <dbReference type="Pfam" id="PF02771"/>
    </source>
</evidence>
<evidence type="ECO:0000256" key="14">
    <source>
        <dbReference type="ARBA" id="ARBA00023098"/>
    </source>
</evidence>
<feature type="binding site" description="in other chain" evidence="26">
    <location>
        <begin position="355"/>
        <end position="359"/>
    </location>
    <ligand>
        <name>FAD</name>
        <dbReference type="ChEBI" id="CHEBI:57692"/>
        <note>ligand shared between dimeric partners</note>
    </ligand>
</feature>
<keyword evidence="11" id="KW-0809">Transit peptide</keyword>
<evidence type="ECO:0000256" key="28">
    <source>
        <dbReference type="SAM" id="MobiDB-lite"/>
    </source>
</evidence>
<dbReference type="EC" id="1.3.8.7" evidence="5"/>
<dbReference type="PANTHER" id="PTHR48083:SF2">
    <property type="entry name" value="MEDIUM-CHAIN SPECIFIC ACYL-COA DEHYDROGENASE, MITOCHONDRIAL"/>
    <property type="match status" value="1"/>
</dbReference>